<keyword evidence="10" id="KW-1015">Disulfide bond</keyword>
<proteinExistence type="inferred from homology"/>
<dbReference type="PROSITE" id="PS50156">
    <property type="entry name" value="SSD"/>
    <property type="match status" value="1"/>
</dbReference>
<evidence type="ECO:0000256" key="6">
    <source>
        <dbReference type="ARBA" id="ARBA00022989"/>
    </source>
</evidence>
<dbReference type="GO" id="GO:0032934">
    <property type="term" value="F:sterol binding"/>
    <property type="evidence" value="ECO:0007669"/>
    <property type="project" value="TreeGrafter"/>
</dbReference>
<dbReference type="Gene3D" id="1.20.1640.10">
    <property type="entry name" value="Multidrug efflux transporter AcrB transmembrane domain"/>
    <property type="match status" value="2"/>
</dbReference>
<keyword evidence="3" id="KW-0813">Transport</keyword>
<keyword evidence="8" id="KW-0443">Lipid metabolism</keyword>
<sequence length="1518" mass="160512">MNSVRLLARGTATHGAIIAILLLALAVSPGCHAEGEAEWRTLVHEPGRCATYGICGHRTDGDPLSCANNTAAQPLQGPALAKLQAVCPQLAADVGAAGGSSYCCTEQQLDQLQQQIQVASIFLVGCPACNHNFKHFFCLLTCSPDQAAFANVTAAQTASDTGASNAVAEMEYFVAAPFGQRFYNSCKDVVYPVMNQKAMAFVGGGAKNYQEWFDFIGLVKDKRFPPVGSPFQMNFPPGPPPEGISPLNSSIPSCSEGALACSCGDCPTAPGCEPPPPPPPPPPAGCPAVGTASLSCTDLSLAALYVGLLACLPLVVRQSRQQLAESEARRSEQQMEGEPVAELEVGSSLPRRRSSGGGGGRPEGRLVWAASDAISTAATAGSRSKADEGEAGEEDNGDDEEEEELVEWPATEQLLRQWFFHQGLWCARRPRLVLALSLLVVGACALGLTRFSVMTDPQELWVGPGSQAAREKAQYEAAFGPFYRITQLILTTTPAANSSQTTPSGLPAIVTDEHIRLLFDVQDAIDALVANPGGSEPDGTNAAGGSQANGGSKGSTVGGGGGGGGGSWNVTLADVCLKPMGADCATQSVLQYWGMSREAFEHGPPGVGVRVTPEFCFTHWSTQCRAAFGGPIDPHLVLGGFPTDSSAFRNFSADATAFVVTYPIDSHPENREAAMAWEAAFVQLASTRLAAMAEGAGLRLSFSTERSVQDELARESTSDAPTVLLSYVVMLLYIAVALGRFPRNSDWRDLLVHSRAALGLGGVLIVAAAVLGALGLCSWAGMRSTLIIAEVIPFLALAVGVDNMMILAAALEQQPASHPLPHRVGLALAAVGPSITLAASCEVVAFALGGMTSMPALRNFSVCAALAVLLDFLLQVTAFVALLALDTRRLEQGRFDCWPWRRARGAPLYDSDFEEMYGASAGAPLLGRGEADGVDEAREEVEATFGHAFHADQPDDARYIGVSQALRSYMRRVHAPLLRRPAVKAAVLAVFGGIFLLSCAALPRLERGLEQSVALPRDSYLQHYYDDVFTSLRVGPPVMFVVQDLNVSEAAPDVGRVCSVAGCDPDSLLNQIAAASRAPWSSRLASPAASWLDDFMTWASPEIPQCCRQFANGTRCPPPDQPPCSADLDACQECTTCFAPGQLPSGRPGLHEFQDKLPWFLASQPSAACAKGGAGAYSDAIQRDASDPTGVAGLGSRGVVAASSFRASYVVLSRQSDFIGALQASRDFAAAASERLGLRVFPYSIFHIFFEQYLTIGGEALTLLGSACVAIFLICLAATGSPWSATLIILTLCMLLVDIMGAMALLGIQLNAVSLVNLVMSLGIGVEFCAHLVHAFVEERGSSEDRAAAALGDVGAAVLSGITLTKIAGEKIEKGGRKGVAVLAFSRTRIFEVYYFRMYAALVLLGAAHGLILLPVLLAAFGPEELEHWRWKLQRRLHRGQSHRNGPQQRAVSLPQQQQQQLGGTAADEEGLSEVQQQLLQAQWAQQQQEQHGAQLQPPVQVELEQGRPSGSGATAGV</sequence>
<evidence type="ECO:0000256" key="10">
    <source>
        <dbReference type="ARBA" id="ARBA00023157"/>
    </source>
</evidence>
<evidence type="ECO:0000256" key="14">
    <source>
        <dbReference type="SAM" id="SignalP"/>
    </source>
</evidence>
<feature type="compositionally biased region" description="Gly residues" evidence="12">
    <location>
        <begin position="547"/>
        <end position="560"/>
    </location>
</feature>
<dbReference type="InterPro" id="IPR053956">
    <property type="entry name" value="NPC1_MLD"/>
</dbReference>
<dbReference type="Pfam" id="PF16414">
    <property type="entry name" value="NPC1_N"/>
    <property type="match status" value="1"/>
</dbReference>
<evidence type="ECO:0000256" key="13">
    <source>
        <dbReference type="SAM" id="Phobius"/>
    </source>
</evidence>
<feature type="transmembrane region" description="Helical" evidence="13">
    <location>
        <begin position="791"/>
        <end position="811"/>
    </location>
</feature>
<dbReference type="InterPro" id="IPR032190">
    <property type="entry name" value="NPC1_N"/>
</dbReference>
<evidence type="ECO:0000256" key="12">
    <source>
        <dbReference type="SAM" id="MobiDB-lite"/>
    </source>
</evidence>
<keyword evidence="5 14" id="KW-0732">Signal</keyword>
<protein>
    <recommendedName>
        <fullName evidence="15">SSD domain-containing protein</fullName>
    </recommendedName>
</protein>
<reference evidence="16" key="1">
    <citation type="submission" date="2020-11" db="EMBL/GenBank/DDBJ databases">
        <title>Chlorella ohadii genome sequencing and assembly.</title>
        <authorList>
            <person name="Murik O."/>
            <person name="Treves H."/>
            <person name="Kedem I."/>
            <person name="Shotland Y."/>
            <person name="Kaplan A."/>
        </authorList>
    </citation>
    <scope>NUCLEOTIDE SEQUENCE</scope>
    <source>
        <strain evidence="16">1</strain>
    </source>
</reference>
<feature type="region of interest" description="Disordered" evidence="12">
    <location>
        <begin position="1488"/>
        <end position="1518"/>
    </location>
</feature>
<feature type="region of interest" description="Disordered" evidence="12">
    <location>
        <begin position="529"/>
        <end position="560"/>
    </location>
</feature>
<keyword evidence="4 13" id="KW-0812">Transmembrane</keyword>
<dbReference type="FunFam" id="1.20.1640.10:FF:000008">
    <property type="entry name" value="NPC intracellular cholesterol transporter 1"/>
    <property type="match status" value="1"/>
</dbReference>
<feature type="transmembrane region" description="Helical" evidence="13">
    <location>
        <begin position="432"/>
        <end position="451"/>
    </location>
</feature>
<feature type="region of interest" description="Disordered" evidence="12">
    <location>
        <begin position="1440"/>
        <end position="1468"/>
    </location>
</feature>
<evidence type="ECO:0000256" key="4">
    <source>
        <dbReference type="ARBA" id="ARBA00022692"/>
    </source>
</evidence>
<feature type="transmembrane region" description="Helical" evidence="13">
    <location>
        <begin position="1315"/>
        <end position="1337"/>
    </location>
</feature>
<evidence type="ECO:0000256" key="11">
    <source>
        <dbReference type="ARBA" id="ARBA00023180"/>
    </source>
</evidence>
<keyword evidence="9 13" id="KW-0472">Membrane</keyword>
<comment type="caution">
    <text evidence="16">The sequence shown here is derived from an EMBL/GenBank/DDBJ whole genome shotgun (WGS) entry which is preliminary data.</text>
</comment>
<evidence type="ECO:0000256" key="7">
    <source>
        <dbReference type="ARBA" id="ARBA00023055"/>
    </source>
</evidence>
<evidence type="ECO:0000256" key="5">
    <source>
        <dbReference type="ARBA" id="ARBA00022729"/>
    </source>
</evidence>
<accession>A0AAD5H7Z2</accession>
<evidence type="ECO:0000256" key="9">
    <source>
        <dbReference type="ARBA" id="ARBA00023136"/>
    </source>
</evidence>
<dbReference type="GO" id="GO:0012505">
    <property type="term" value="C:endomembrane system"/>
    <property type="evidence" value="ECO:0007669"/>
    <property type="project" value="UniProtKB-SubCell"/>
</dbReference>
<feature type="compositionally biased region" description="Polar residues" evidence="12">
    <location>
        <begin position="1443"/>
        <end position="1455"/>
    </location>
</feature>
<gene>
    <name evidence="16" type="ORF">COHA_002713</name>
</gene>
<feature type="signal peptide" evidence="14">
    <location>
        <begin position="1"/>
        <end position="33"/>
    </location>
</feature>
<evidence type="ECO:0000256" key="2">
    <source>
        <dbReference type="ARBA" id="ARBA00005585"/>
    </source>
</evidence>
<feature type="domain" description="SSD" evidence="15">
    <location>
        <begin position="719"/>
        <end position="885"/>
    </location>
</feature>
<feature type="transmembrane region" description="Helical" evidence="13">
    <location>
        <begin position="722"/>
        <end position="741"/>
    </location>
</feature>
<keyword evidence="7" id="KW-0445">Lipid transport</keyword>
<name>A0AAD5H7Z2_9CHLO</name>
<dbReference type="EMBL" id="JADXDR010000036">
    <property type="protein sequence ID" value="KAI7843815.1"/>
    <property type="molecule type" value="Genomic_DNA"/>
</dbReference>
<evidence type="ECO:0000313" key="17">
    <source>
        <dbReference type="Proteomes" id="UP001205105"/>
    </source>
</evidence>
<dbReference type="Pfam" id="PF12349">
    <property type="entry name" value="Sterol-sensing"/>
    <property type="match status" value="1"/>
</dbReference>
<feature type="compositionally biased region" description="Acidic residues" evidence="12">
    <location>
        <begin position="389"/>
        <end position="405"/>
    </location>
</feature>
<evidence type="ECO:0000256" key="1">
    <source>
        <dbReference type="ARBA" id="ARBA00004127"/>
    </source>
</evidence>
<dbReference type="Proteomes" id="UP001205105">
    <property type="component" value="Unassembled WGS sequence"/>
</dbReference>
<dbReference type="FunFam" id="1.20.1640.10:FF:000029">
    <property type="entry name" value="Putative Patched sphingolipid transporter"/>
    <property type="match status" value="1"/>
</dbReference>
<organism evidence="16 17">
    <name type="scientific">Chlorella ohadii</name>
    <dbReference type="NCBI Taxonomy" id="2649997"/>
    <lineage>
        <taxon>Eukaryota</taxon>
        <taxon>Viridiplantae</taxon>
        <taxon>Chlorophyta</taxon>
        <taxon>core chlorophytes</taxon>
        <taxon>Trebouxiophyceae</taxon>
        <taxon>Chlorellales</taxon>
        <taxon>Chlorellaceae</taxon>
        <taxon>Chlorella clade</taxon>
        <taxon>Chlorella</taxon>
    </lineage>
</organism>
<dbReference type="GO" id="GO:0015918">
    <property type="term" value="P:sterol transport"/>
    <property type="evidence" value="ECO:0007669"/>
    <property type="project" value="UniProtKB-ARBA"/>
</dbReference>
<evidence type="ECO:0000256" key="8">
    <source>
        <dbReference type="ARBA" id="ARBA00023098"/>
    </source>
</evidence>
<evidence type="ECO:0000259" key="15">
    <source>
        <dbReference type="PROSITE" id="PS50156"/>
    </source>
</evidence>
<dbReference type="InterPro" id="IPR053958">
    <property type="entry name" value="HMGCR/SNAP/NPC1-like_SSD"/>
</dbReference>
<feature type="transmembrane region" description="Helical" evidence="13">
    <location>
        <begin position="823"/>
        <end position="848"/>
    </location>
</feature>
<evidence type="ECO:0000313" key="16">
    <source>
        <dbReference type="EMBL" id="KAI7843815.1"/>
    </source>
</evidence>
<feature type="chain" id="PRO_5042292374" description="SSD domain-containing protein" evidence="14">
    <location>
        <begin position="34"/>
        <end position="1518"/>
    </location>
</feature>
<feature type="compositionally biased region" description="Low complexity" evidence="12">
    <location>
        <begin position="1488"/>
        <end position="1497"/>
    </location>
</feature>
<feature type="transmembrane region" description="Helical" evidence="13">
    <location>
        <begin position="1285"/>
        <end position="1308"/>
    </location>
</feature>
<keyword evidence="11" id="KW-0325">Glycoprotein</keyword>
<comment type="similarity">
    <text evidence="2">Belongs to the patched family.</text>
</comment>
<dbReference type="Pfam" id="PF22314">
    <property type="entry name" value="NPC1_MLD"/>
    <property type="match status" value="1"/>
</dbReference>
<feature type="transmembrane region" description="Helical" evidence="13">
    <location>
        <begin position="1398"/>
        <end position="1422"/>
    </location>
</feature>
<keyword evidence="6 13" id="KW-1133">Transmembrane helix</keyword>
<dbReference type="PANTHER" id="PTHR45727">
    <property type="entry name" value="NPC INTRACELLULAR CHOLESTEROL TRANSPORTER 1"/>
    <property type="match status" value="1"/>
</dbReference>
<feature type="region of interest" description="Disordered" evidence="12">
    <location>
        <begin position="378"/>
        <end position="405"/>
    </location>
</feature>
<comment type="subcellular location">
    <subcellularLocation>
        <location evidence="1">Endomembrane system</location>
        <topology evidence="1">Multi-pass membrane protein</topology>
    </subcellularLocation>
</comment>
<dbReference type="GO" id="GO:0006629">
    <property type="term" value="P:lipid metabolic process"/>
    <property type="evidence" value="ECO:0007669"/>
    <property type="project" value="UniProtKB-KW"/>
</dbReference>
<dbReference type="PANTHER" id="PTHR45727:SF2">
    <property type="entry name" value="NPC INTRACELLULAR CHOLESTEROL TRANSPORTER 1"/>
    <property type="match status" value="1"/>
</dbReference>
<feature type="transmembrane region" description="Helical" evidence="13">
    <location>
        <begin position="1260"/>
        <end position="1279"/>
    </location>
</feature>
<feature type="transmembrane region" description="Helical" evidence="13">
    <location>
        <begin position="756"/>
        <end position="779"/>
    </location>
</feature>
<evidence type="ECO:0000256" key="3">
    <source>
        <dbReference type="ARBA" id="ARBA00022448"/>
    </source>
</evidence>
<dbReference type="InterPro" id="IPR000731">
    <property type="entry name" value="SSD"/>
</dbReference>
<feature type="region of interest" description="Disordered" evidence="12">
    <location>
        <begin position="327"/>
        <end position="365"/>
    </location>
</feature>
<dbReference type="GO" id="GO:0016020">
    <property type="term" value="C:membrane"/>
    <property type="evidence" value="ECO:0007669"/>
    <property type="project" value="TreeGrafter"/>
</dbReference>
<dbReference type="SUPFAM" id="SSF82866">
    <property type="entry name" value="Multidrug efflux transporter AcrB transmembrane domain"/>
    <property type="match status" value="2"/>
</dbReference>
<keyword evidence="17" id="KW-1185">Reference proteome</keyword>
<feature type="transmembrane region" description="Helical" evidence="13">
    <location>
        <begin position="860"/>
        <end position="885"/>
    </location>
</feature>